<dbReference type="PROSITE" id="PS51257">
    <property type="entry name" value="PROKAR_LIPOPROTEIN"/>
    <property type="match status" value="1"/>
</dbReference>
<dbReference type="Proteomes" id="UP000479000">
    <property type="component" value="Unassembled WGS sequence"/>
</dbReference>
<name>A0A6H5G9U9_9HEMI</name>
<gene>
    <name evidence="2" type="ORF">NTEN_LOCUS5302</name>
</gene>
<feature type="region of interest" description="Disordered" evidence="1">
    <location>
        <begin position="84"/>
        <end position="103"/>
    </location>
</feature>
<feature type="region of interest" description="Disordered" evidence="1">
    <location>
        <begin position="31"/>
        <end position="51"/>
    </location>
</feature>
<accession>A0A6H5G9U9</accession>
<evidence type="ECO:0000256" key="1">
    <source>
        <dbReference type="SAM" id="MobiDB-lite"/>
    </source>
</evidence>
<evidence type="ECO:0000313" key="2">
    <source>
        <dbReference type="EMBL" id="CAA9999019.1"/>
    </source>
</evidence>
<keyword evidence="3" id="KW-1185">Reference proteome</keyword>
<organism evidence="2 3">
    <name type="scientific">Nesidiocoris tenuis</name>
    <dbReference type="NCBI Taxonomy" id="355587"/>
    <lineage>
        <taxon>Eukaryota</taxon>
        <taxon>Metazoa</taxon>
        <taxon>Ecdysozoa</taxon>
        <taxon>Arthropoda</taxon>
        <taxon>Hexapoda</taxon>
        <taxon>Insecta</taxon>
        <taxon>Pterygota</taxon>
        <taxon>Neoptera</taxon>
        <taxon>Paraneoptera</taxon>
        <taxon>Hemiptera</taxon>
        <taxon>Heteroptera</taxon>
        <taxon>Panheteroptera</taxon>
        <taxon>Cimicomorpha</taxon>
        <taxon>Miridae</taxon>
        <taxon>Dicyphina</taxon>
        <taxon>Nesidiocoris</taxon>
    </lineage>
</organism>
<evidence type="ECO:0000313" key="3">
    <source>
        <dbReference type="Proteomes" id="UP000479000"/>
    </source>
</evidence>
<sequence length="152" mass="16760">MSKCLPLVGSFFSSSSILGSISGCATIVDENTRKPDKSQNPGEKAFEKLKNNTKLKNKFSIRSDTGSIRHSCTDERGLRLMKGRRAAGPFTAAPARRGEAPPSSWRRRLVTATMTTCVERANVGRVEKGSKAFRRSCPPPTRRFTLTRLECP</sequence>
<reference evidence="2 3" key="1">
    <citation type="submission" date="2020-02" db="EMBL/GenBank/DDBJ databases">
        <authorList>
            <person name="Ferguson B K."/>
        </authorList>
    </citation>
    <scope>NUCLEOTIDE SEQUENCE [LARGE SCALE GENOMIC DNA]</scope>
</reference>
<dbReference type="AlphaFoldDB" id="A0A6H5G9U9"/>
<proteinExistence type="predicted"/>
<protein>
    <submittedName>
        <fullName evidence="2">Uncharacterized protein</fullName>
    </submittedName>
</protein>
<dbReference type="EMBL" id="CADCXU010008040">
    <property type="protein sequence ID" value="CAA9999019.1"/>
    <property type="molecule type" value="Genomic_DNA"/>
</dbReference>